<feature type="compositionally biased region" description="Basic and acidic residues" evidence="2">
    <location>
        <begin position="179"/>
        <end position="191"/>
    </location>
</feature>
<dbReference type="CTD" id="38786"/>
<feature type="compositionally biased region" description="Low complexity" evidence="2">
    <location>
        <begin position="243"/>
        <end position="260"/>
    </location>
</feature>
<evidence type="ECO:0000313" key="6">
    <source>
        <dbReference type="RefSeq" id="XP_028130926.1"/>
    </source>
</evidence>
<feature type="coiled-coil region" evidence="1">
    <location>
        <begin position="406"/>
        <end position="468"/>
    </location>
</feature>
<evidence type="ECO:0000313" key="5">
    <source>
        <dbReference type="RefSeq" id="XP_028130925.1"/>
    </source>
</evidence>
<dbReference type="EnsemblMetazoa" id="XM_028275124.2">
    <property type="protein sequence ID" value="XP_028130925.1"/>
    <property type="gene ID" value="LOC114326705"/>
</dbReference>
<feature type="compositionally biased region" description="Low complexity" evidence="2">
    <location>
        <begin position="145"/>
        <end position="169"/>
    </location>
</feature>
<evidence type="ECO:0000313" key="3">
    <source>
        <dbReference type="EnsemblMetazoa" id="XP_028130925.1"/>
    </source>
</evidence>
<keyword evidence="4" id="KW-1185">Reference proteome</keyword>
<dbReference type="Proteomes" id="UP001652700">
    <property type="component" value="Unplaced"/>
</dbReference>
<name>A0A6P7F618_DIAVI</name>
<dbReference type="KEGG" id="dvv:114326705"/>
<feature type="coiled-coil region" evidence="1">
    <location>
        <begin position="848"/>
        <end position="935"/>
    </location>
</feature>
<sequence>MESISVSANINPTIIEPPVISSNDSKIFNDSGGENEGDTTIHAFNISASQFHITVVENPALKKSSQCEGSDSGVEVVENVENQDPVVYQRNISSNSGMSQDYDNINSARSCDSSIISCYDEAYNILVRKNSTLLEDYRRHEDVTSENGSESSSLSGSNVRTNRRTSVNNSKKKTPTVDSRTKTSCRKERSSTKPPLTPRPSTGPIRIKSVDRLQAKPSPSTKTNQRTKTTPTNLDLKREPKRTSSAAVRTSSTSRTPTSTHNDDGRWPSINSKPAPLMSRSLKGSIDCTKQKISPLDTKTIEKYATLPRPKKDKNVDDNKDVKKSSRENTLHRLALSKQTSRESTPSKLMTSSLYIPKSKTKTKIYHENGVQTALTISDIENALAGVAINAKNPQDSETCEKDLQVDTISADMNKLKERLEAITEKYEALQKDYKSQTEKLKETEEKLREEVIEKDGLREELQNNSQRVMAILGTDTADDSESNHNDSLLVLETKFQNVGEVVIRQEEEISKLNALCRTLQMDLEKNVAIQRTLVQQQRDLELESLELQDFMQAEKTTLHDALKESEAEVKRQHVLIQSKDKELVAKQEEITKLKKQSDQKRQENMSLQARLGVLETKSRELLVHQGSSVSGAAVALSALIGRLDGLVEELVAAYSISDQELEDVIFHNEAYKNSSSSPESTPEKARKIFIDKTPSPSKGSSFVSAVINAIKSAAQSPFAMRDVSKDTLSTDHSSSNEMLDSETEPCLMMEHVLEDVVIPDGHSHNLISSGHGSMMSSRLTHSESLKDVSQTILSRQMSEPTSMSFYGSLNTSYTSDLVSLNEFFPSISLVDQVIDVDNLITRLLKVIRIIQMENEDCMNELQEQRDNLLEQVDKQKETNKVVVKQLKDWEVLGARLKSEVKELMAQMSKKNTEMDNLKGELNKQREEVEKLNQDVCELSTALSKAEMANKIKEDEVSQEIKKWEKTGEPPSPDILGRLVSTQNEIPILKEQLSEKEKHLNELTQEFLASRQVLTESLKEAVNESKKQYDAIDHALEVLHSIQTVVQQCAPLSKLQRDLEEINFQSASAMPLVTPADCNANAARLQAVANLEIAPTINTTA</sequence>
<feature type="compositionally biased region" description="Polar residues" evidence="2">
    <location>
        <begin position="337"/>
        <end position="349"/>
    </location>
</feature>
<dbReference type="AlphaFoldDB" id="A0A6P7F618"/>
<organism evidence="6">
    <name type="scientific">Diabrotica virgifera virgifera</name>
    <name type="common">western corn rootworm</name>
    <dbReference type="NCBI Taxonomy" id="50390"/>
    <lineage>
        <taxon>Eukaryota</taxon>
        <taxon>Metazoa</taxon>
        <taxon>Ecdysozoa</taxon>
        <taxon>Arthropoda</taxon>
        <taxon>Hexapoda</taxon>
        <taxon>Insecta</taxon>
        <taxon>Pterygota</taxon>
        <taxon>Neoptera</taxon>
        <taxon>Endopterygota</taxon>
        <taxon>Coleoptera</taxon>
        <taxon>Polyphaga</taxon>
        <taxon>Cucujiformia</taxon>
        <taxon>Chrysomeloidea</taxon>
        <taxon>Chrysomelidae</taxon>
        <taxon>Galerucinae</taxon>
        <taxon>Diabroticina</taxon>
        <taxon>Diabroticites</taxon>
        <taxon>Diabrotica</taxon>
    </lineage>
</organism>
<dbReference type="RefSeq" id="XP_028130925.1">
    <property type="nucleotide sequence ID" value="XM_028275124.1"/>
</dbReference>
<feature type="coiled-coil region" evidence="1">
    <location>
        <begin position="577"/>
        <end position="611"/>
    </location>
</feature>
<evidence type="ECO:0000256" key="2">
    <source>
        <dbReference type="SAM" id="MobiDB-lite"/>
    </source>
</evidence>
<dbReference type="OrthoDB" id="7475679at2759"/>
<feature type="compositionally biased region" description="Basic and acidic residues" evidence="2">
    <location>
        <begin position="313"/>
        <end position="331"/>
    </location>
</feature>
<feature type="region of interest" description="Disordered" evidence="2">
    <location>
        <begin position="141"/>
        <end position="349"/>
    </location>
</feature>
<evidence type="ECO:0000256" key="1">
    <source>
        <dbReference type="SAM" id="Coils"/>
    </source>
</evidence>
<dbReference type="RefSeq" id="XP_028130926.1">
    <property type="nucleotide sequence ID" value="XM_028275125.1"/>
</dbReference>
<protein>
    <submittedName>
        <fullName evidence="5 6">Leucine-rich repeat-containing protein DDB_G0290503</fullName>
    </submittedName>
</protein>
<gene>
    <name evidence="5 6" type="primary">LOC114326705</name>
</gene>
<dbReference type="EnsemblMetazoa" id="XM_028275125.2">
    <property type="protein sequence ID" value="XP_028130926.1"/>
    <property type="gene ID" value="LOC114326705"/>
</dbReference>
<dbReference type="Gene3D" id="1.20.1170.10">
    <property type="match status" value="1"/>
</dbReference>
<reference evidence="5 6" key="1">
    <citation type="submission" date="2025-04" db="UniProtKB">
        <authorList>
            <consortium name="RefSeq"/>
        </authorList>
    </citation>
    <scope>IDENTIFICATION</scope>
    <source>
        <tissue evidence="5 6">Whole insect</tissue>
    </source>
</reference>
<dbReference type="GeneID" id="114326705"/>
<reference evidence="3" key="2">
    <citation type="submission" date="2025-05" db="UniProtKB">
        <authorList>
            <consortium name="EnsemblMetazoa"/>
        </authorList>
    </citation>
    <scope>IDENTIFICATION</scope>
</reference>
<keyword evidence="1" id="KW-0175">Coiled coil</keyword>
<accession>A0A6P7F618</accession>
<proteinExistence type="predicted"/>
<feature type="compositionally biased region" description="Low complexity" evidence="2">
    <location>
        <begin position="221"/>
        <end position="233"/>
    </location>
</feature>
<evidence type="ECO:0000313" key="4">
    <source>
        <dbReference type="Proteomes" id="UP001652700"/>
    </source>
</evidence>